<keyword evidence="12" id="KW-1185">Reference proteome</keyword>
<evidence type="ECO:0000256" key="2">
    <source>
        <dbReference type="ARBA" id="ARBA00022801"/>
    </source>
</evidence>
<dbReference type="GO" id="GO:0016787">
    <property type="term" value="F:hydrolase activity"/>
    <property type="evidence" value="ECO:0007669"/>
    <property type="project" value="UniProtKB-KW"/>
</dbReference>
<proteinExistence type="inferred from homology"/>
<keyword evidence="4" id="KW-1015">Disulfide bond</keyword>
<evidence type="ECO:0000256" key="10">
    <source>
        <dbReference type="SAM" id="Phobius"/>
    </source>
</evidence>
<organism evidence="11 12">
    <name type="scientific">Nocardioides oceani</name>
    <dbReference type="NCBI Taxonomy" id="3058369"/>
    <lineage>
        <taxon>Bacteria</taxon>
        <taxon>Bacillati</taxon>
        <taxon>Actinomycetota</taxon>
        <taxon>Actinomycetes</taxon>
        <taxon>Propionibacteriales</taxon>
        <taxon>Nocardioidaceae</taxon>
        <taxon>Nocardioides</taxon>
    </lineage>
</organism>
<name>A0ABT8FIS2_9ACTN</name>
<dbReference type="InterPro" id="IPR016288">
    <property type="entry name" value="Beta_cellobiohydrolase"/>
</dbReference>
<dbReference type="InterPro" id="IPR001524">
    <property type="entry name" value="Glyco_hydro_6_CS"/>
</dbReference>
<keyword evidence="7 9" id="KW-0624">Polysaccharide degradation</keyword>
<keyword evidence="1" id="KW-0732">Signal</keyword>
<evidence type="ECO:0000256" key="1">
    <source>
        <dbReference type="ARBA" id="ARBA00022729"/>
    </source>
</evidence>
<dbReference type="EC" id="3.2.1.-" evidence="9"/>
<dbReference type="PRINTS" id="PR00733">
    <property type="entry name" value="GLHYDRLASE6"/>
</dbReference>
<dbReference type="Proteomes" id="UP001168620">
    <property type="component" value="Unassembled WGS sequence"/>
</dbReference>
<keyword evidence="6 9" id="KW-0326">Glycosidase</keyword>
<keyword evidence="5 9" id="KW-0119">Carbohydrate metabolism</keyword>
<keyword evidence="2 9" id="KW-0378">Hydrolase</keyword>
<reference evidence="11" key="1">
    <citation type="submission" date="2023-06" db="EMBL/GenBank/DDBJ databases">
        <title>Draft genome sequence of Nocardioides sp. SOB77.</title>
        <authorList>
            <person name="Zhang G."/>
        </authorList>
    </citation>
    <scope>NUCLEOTIDE SEQUENCE</scope>
    <source>
        <strain evidence="11">SOB77</strain>
    </source>
</reference>
<evidence type="ECO:0000256" key="8">
    <source>
        <dbReference type="PROSITE-ProRule" id="PRU10056"/>
    </source>
</evidence>
<evidence type="ECO:0000256" key="9">
    <source>
        <dbReference type="RuleBase" id="RU361186"/>
    </source>
</evidence>
<evidence type="ECO:0000256" key="4">
    <source>
        <dbReference type="ARBA" id="ARBA00023157"/>
    </source>
</evidence>
<keyword evidence="10" id="KW-1133">Transmembrane helix</keyword>
<keyword evidence="10" id="KW-0812">Transmembrane</keyword>
<sequence>MTPPSVQESLRDALEQDRRDRRSRVVVGTVVVLALVGALVLGTTGVLSALGQHGRFEHEPAVVVTDGDPYTTMALYADPASETARAAATDARVAPLAAVPQGAWFTDWTDASTIRGSVAAYVGGASARHELPLVVLYRIPDRDCGGHASGGASDAEDYRAWVEGAARGIAGRPAIVVIEPDAVGQLDKCTGPERVDLLRFAVERMAATGAWVYIDAGHSDWWPAEEMARRLESVGIAGARGFVTNVANYHSADAEQSYAEDVVAALAARGTEDVRYLVDTGRSGGRVEAGERCNPPGARTGPAPALVFDGSLDGYAWVKPPAESDGPCAGGPPSGYYRQLALMLLGLPNSIED</sequence>
<accession>A0ABT8FIS2</accession>
<evidence type="ECO:0000256" key="6">
    <source>
        <dbReference type="ARBA" id="ARBA00023295"/>
    </source>
</evidence>
<dbReference type="PANTHER" id="PTHR34876">
    <property type="match status" value="1"/>
</dbReference>
<comment type="similarity">
    <text evidence="9">Belongs to the glycosyl hydrolase family 6.</text>
</comment>
<dbReference type="Pfam" id="PF01341">
    <property type="entry name" value="Glyco_hydro_6"/>
    <property type="match status" value="1"/>
</dbReference>
<dbReference type="InterPro" id="IPR036434">
    <property type="entry name" value="Beta_cellobiohydrolase_sf"/>
</dbReference>
<dbReference type="PROSITE" id="PS00655">
    <property type="entry name" value="GLYCOSYL_HYDROL_F6_1"/>
    <property type="match status" value="1"/>
</dbReference>
<feature type="transmembrane region" description="Helical" evidence="10">
    <location>
        <begin position="25"/>
        <end position="50"/>
    </location>
</feature>
<evidence type="ECO:0000256" key="3">
    <source>
        <dbReference type="ARBA" id="ARBA00023001"/>
    </source>
</evidence>
<dbReference type="RefSeq" id="WP_300953661.1">
    <property type="nucleotide sequence ID" value="NZ_JAUHJQ010000007.1"/>
</dbReference>
<gene>
    <name evidence="11" type="ORF">QWY28_16525</name>
</gene>
<evidence type="ECO:0000313" key="12">
    <source>
        <dbReference type="Proteomes" id="UP001168620"/>
    </source>
</evidence>
<keyword evidence="10" id="KW-0472">Membrane</keyword>
<evidence type="ECO:0000256" key="7">
    <source>
        <dbReference type="ARBA" id="ARBA00023326"/>
    </source>
</evidence>
<feature type="active site" evidence="8">
    <location>
        <position position="143"/>
    </location>
</feature>
<evidence type="ECO:0000313" key="11">
    <source>
        <dbReference type="EMBL" id="MDN4174568.1"/>
    </source>
</evidence>
<keyword evidence="3 9" id="KW-0136">Cellulose degradation</keyword>
<evidence type="ECO:0000256" key="5">
    <source>
        <dbReference type="ARBA" id="ARBA00023277"/>
    </source>
</evidence>
<protein>
    <recommendedName>
        <fullName evidence="9">Glucanase</fullName>
        <ecNumber evidence="9">3.2.1.-</ecNumber>
    </recommendedName>
</protein>
<dbReference type="EMBL" id="JAUHJQ010000007">
    <property type="protein sequence ID" value="MDN4174568.1"/>
    <property type="molecule type" value="Genomic_DNA"/>
</dbReference>
<dbReference type="PANTHER" id="PTHR34876:SF4">
    <property type="entry name" value="1,4-BETA-D-GLUCAN CELLOBIOHYDROLASE C-RELATED"/>
    <property type="match status" value="1"/>
</dbReference>
<comment type="caution">
    <text evidence="11">The sequence shown here is derived from an EMBL/GenBank/DDBJ whole genome shotgun (WGS) entry which is preliminary data.</text>
</comment>
<dbReference type="SUPFAM" id="SSF51989">
    <property type="entry name" value="Glycosyl hydrolases family 6, cellulases"/>
    <property type="match status" value="1"/>
</dbReference>
<dbReference type="Gene3D" id="3.20.20.40">
    <property type="entry name" value="1, 4-beta cellobiohydrolase"/>
    <property type="match status" value="1"/>
</dbReference>